<reference evidence="2" key="1">
    <citation type="submission" date="2020-03" db="EMBL/GenBank/DDBJ databases">
        <title>The deep terrestrial virosphere.</title>
        <authorList>
            <person name="Holmfeldt K."/>
            <person name="Nilsson E."/>
            <person name="Simone D."/>
            <person name="Lopez-Fernandez M."/>
            <person name="Wu X."/>
            <person name="de Brujin I."/>
            <person name="Lundin D."/>
            <person name="Andersson A."/>
            <person name="Bertilsson S."/>
            <person name="Dopson M."/>
        </authorList>
    </citation>
    <scope>NUCLEOTIDE SEQUENCE</scope>
    <source>
        <strain evidence="1">MM415A04455</strain>
        <strain evidence="2">MM415B03384</strain>
    </source>
</reference>
<gene>
    <name evidence="1" type="ORF">MM415A04455_0005</name>
    <name evidence="2" type="ORF">MM415B03384_0013</name>
</gene>
<accession>A0A6M3L8M8</accession>
<name>A0A6M3L8M8_9ZZZZ</name>
<protein>
    <submittedName>
        <fullName evidence="2">Uncharacterized protein</fullName>
    </submittedName>
</protein>
<dbReference type="EMBL" id="MT142981">
    <property type="protein sequence ID" value="QJA91357.1"/>
    <property type="molecule type" value="Genomic_DNA"/>
</dbReference>
<evidence type="ECO:0000313" key="2">
    <source>
        <dbReference type="EMBL" id="QJA91357.1"/>
    </source>
</evidence>
<evidence type="ECO:0000313" key="1">
    <source>
        <dbReference type="EMBL" id="QJA69602.1"/>
    </source>
</evidence>
<proteinExistence type="predicted"/>
<organism evidence="2">
    <name type="scientific">viral metagenome</name>
    <dbReference type="NCBI Taxonomy" id="1070528"/>
    <lineage>
        <taxon>unclassified sequences</taxon>
        <taxon>metagenomes</taxon>
        <taxon>organismal metagenomes</taxon>
    </lineage>
</organism>
<dbReference type="AlphaFoldDB" id="A0A6M3L8M8"/>
<sequence>MSEPFWVGHNNPRFKGVRGGYLQALEIDVPEPEPVIHYQPVPSEELKQLRGMLINTREKLQHHLNYKKGTKYV</sequence>
<dbReference type="EMBL" id="MT141720">
    <property type="protein sequence ID" value="QJA69602.1"/>
    <property type="molecule type" value="Genomic_DNA"/>
</dbReference>